<evidence type="ECO:0000313" key="2">
    <source>
        <dbReference type="Proteomes" id="UP001304650"/>
    </source>
</evidence>
<protein>
    <submittedName>
        <fullName evidence="1">Uncharacterized protein</fullName>
    </submittedName>
</protein>
<dbReference type="EMBL" id="CP130319">
    <property type="protein sequence ID" value="WNR44934.1"/>
    <property type="molecule type" value="Genomic_DNA"/>
</dbReference>
<dbReference type="KEGG" id="proo:MJB10_01920"/>
<keyword evidence="2" id="KW-1185">Reference proteome</keyword>
<evidence type="ECO:0000313" key="1">
    <source>
        <dbReference type="EMBL" id="WNR44934.1"/>
    </source>
</evidence>
<sequence>MKRTFRFSPFKASGRRPFERWRSTWSSTKRELRKFPTEETAAGTEEVLSSVESQLHMFTNMHEKALELQVVMGTLTSAVERFRV</sequence>
<name>A0AA96LRW8_9BACL</name>
<accession>A0AA96LRW8</accession>
<gene>
    <name evidence="1" type="ORF">MJB10_01920</name>
</gene>
<proteinExistence type="predicted"/>
<dbReference type="Proteomes" id="UP001304650">
    <property type="component" value="Chromosome"/>
</dbReference>
<dbReference type="RefSeq" id="WP_314801137.1">
    <property type="nucleotide sequence ID" value="NZ_CP130319.1"/>
</dbReference>
<organism evidence="1 2">
    <name type="scientific">Paenibacillus roseopurpureus</name>
    <dbReference type="NCBI Taxonomy" id="2918901"/>
    <lineage>
        <taxon>Bacteria</taxon>
        <taxon>Bacillati</taxon>
        <taxon>Bacillota</taxon>
        <taxon>Bacilli</taxon>
        <taxon>Bacillales</taxon>
        <taxon>Paenibacillaceae</taxon>
        <taxon>Paenibacillus</taxon>
    </lineage>
</organism>
<reference evidence="1" key="1">
    <citation type="submission" date="2022-02" db="EMBL/GenBank/DDBJ databases">
        <title>Paenibacillus sp. MBLB1832 Whole Genome Shotgun Sequencing.</title>
        <authorList>
            <person name="Hwang C.Y."/>
            <person name="Cho E.-S."/>
            <person name="Seo M.-J."/>
        </authorList>
    </citation>
    <scope>NUCLEOTIDE SEQUENCE</scope>
    <source>
        <strain evidence="1">MBLB1832</strain>
    </source>
</reference>
<dbReference type="AlphaFoldDB" id="A0AA96LRW8"/>